<dbReference type="AlphaFoldDB" id="A0A6S7JVA3"/>
<dbReference type="GO" id="GO:0032587">
    <property type="term" value="C:ruffle membrane"/>
    <property type="evidence" value="ECO:0007669"/>
    <property type="project" value="TreeGrafter"/>
</dbReference>
<evidence type="ECO:0000256" key="1">
    <source>
        <dbReference type="RuleBase" id="RU361133"/>
    </source>
</evidence>
<keyword evidence="1" id="KW-0442">Lipid degradation</keyword>
<dbReference type="Proteomes" id="UP001152795">
    <property type="component" value="Unassembled WGS sequence"/>
</dbReference>
<comment type="caution">
    <text evidence="2">The sequence shown here is derived from an EMBL/GenBank/DDBJ whole genome shotgun (WGS) entry which is preliminary data.</text>
</comment>
<gene>
    <name evidence="2" type="ORF">PACLA_8A004207</name>
</gene>
<dbReference type="InterPro" id="IPR017946">
    <property type="entry name" value="PLC-like_Pdiesterase_TIM-brl"/>
</dbReference>
<dbReference type="InterPro" id="IPR001711">
    <property type="entry name" value="PLipase_C_Pinositol-sp_Y"/>
</dbReference>
<dbReference type="GO" id="GO:0016042">
    <property type="term" value="P:lipid catabolic process"/>
    <property type="evidence" value="ECO:0007669"/>
    <property type="project" value="UniProtKB-KW"/>
</dbReference>
<dbReference type="PROSITE" id="PS50008">
    <property type="entry name" value="PIPLC_Y_DOMAIN"/>
    <property type="match status" value="1"/>
</dbReference>
<name>A0A6S7JVA3_PARCT</name>
<dbReference type="Pfam" id="PF00168">
    <property type="entry name" value="C2"/>
    <property type="match status" value="1"/>
</dbReference>
<dbReference type="SMART" id="SM00239">
    <property type="entry name" value="C2"/>
    <property type="match status" value="1"/>
</dbReference>
<dbReference type="CDD" id="cd00275">
    <property type="entry name" value="C2_PLC_like"/>
    <property type="match status" value="1"/>
</dbReference>
<dbReference type="SMART" id="SM00149">
    <property type="entry name" value="PLCYc"/>
    <property type="match status" value="1"/>
</dbReference>
<proteinExistence type="predicted"/>
<dbReference type="SUPFAM" id="SSF49562">
    <property type="entry name" value="C2 domain (Calcium/lipid-binding domain, CaLB)"/>
    <property type="match status" value="1"/>
</dbReference>
<dbReference type="PANTHER" id="PTHR10336:SF159">
    <property type="entry name" value="1-PHOSPHATIDYLINOSITOL 4,5-BISPHOSPHATE PHOSPHODIESTERASE GAMMA"/>
    <property type="match status" value="1"/>
</dbReference>
<dbReference type="GO" id="GO:0048015">
    <property type="term" value="P:phosphatidylinositol-mediated signaling"/>
    <property type="evidence" value="ECO:0007669"/>
    <property type="project" value="TreeGrafter"/>
</dbReference>
<protein>
    <recommendedName>
        <fullName evidence="1">Phosphoinositide phospholipase C</fullName>
        <ecNumber evidence="1">3.1.4.11</ecNumber>
    </recommendedName>
</protein>
<sequence>MSSISESKIDKYTNLKNSARFNLYNHNQLTRVYPKGTRVDSTNYDPTMMWNCGVQMCALNYQTSDRSMQLNHGRFMDNGGCGYILKPPCTRLENFDPYNTNMLEGVRPVTVNLTIIAARHLPKIARGITSPFVEVEIIGACYDVQKFKTETQADNGLNPVYDTTIEFDVICPPMAYIRFAVYDEDMFGDPNFVAQAVFPFESLRMGYRSVPLKNAYNEDLELSSLLIYLDMFMDEDEDVYTNIHDLRNAMAQISTRIGQEASHISVPDEGKPSVNKMMMLDAEFREKQYQLQTLIEQRKAKKKTKTKTL</sequence>
<keyword evidence="1" id="KW-0443">Lipid metabolism</keyword>
<dbReference type="Pfam" id="PF00387">
    <property type="entry name" value="PI-PLC-Y"/>
    <property type="match status" value="1"/>
</dbReference>
<dbReference type="InterPro" id="IPR000008">
    <property type="entry name" value="C2_dom"/>
</dbReference>
<dbReference type="GO" id="GO:0051209">
    <property type="term" value="P:release of sequestered calcium ion into cytosol"/>
    <property type="evidence" value="ECO:0007669"/>
    <property type="project" value="TreeGrafter"/>
</dbReference>
<accession>A0A6S7JVA3</accession>
<dbReference type="PRINTS" id="PR00390">
    <property type="entry name" value="PHPHLIPASEC"/>
</dbReference>
<dbReference type="EC" id="3.1.4.11" evidence="1"/>
<evidence type="ECO:0000313" key="2">
    <source>
        <dbReference type="EMBL" id="CAB4036746.1"/>
    </source>
</evidence>
<dbReference type="Gene3D" id="2.60.40.150">
    <property type="entry name" value="C2 domain"/>
    <property type="match status" value="1"/>
</dbReference>
<dbReference type="EMBL" id="CACRXK020022360">
    <property type="protein sequence ID" value="CAB4036746.1"/>
    <property type="molecule type" value="Genomic_DNA"/>
</dbReference>
<evidence type="ECO:0000313" key="3">
    <source>
        <dbReference type="Proteomes" id="UP001152795"/>
    </source>
</evidence>
<dbReference type="SUPFAM" id="SSF51695">
    <property type="entry name" value="PLC-like phosphodiesterases"/>
    <property type="match status" value="1"/>
</dbReference>
<dbReference type="InterPro" id="IPR035892">
    <property type="entry name" value="C2_domain_sf"/>
</dbReference>
<dbReference type="Gene3D" id="3.20.20.190">
    <property type="entry name" value="Phosphatidylinositol (PI) phosphodiesterase"/>
    <property type="match status" value="1"/>
</dbReference>
<dbReference type="GO" id="GO:0004435">
    <property type="term" value="F:phosphatidylinositol-4,5-bisphosphate phospholipase C activity"/>
    <property type="evidence" value="ECO:0007669"/>
    <property type="project" value="UniProtKB-EC"/>
</dbReference>
<dbReference type="OrthoDB" id="6018385at2759"/>
<dbReference type="PROSITE" id="PS50004">
    <property type="entry name" value="C2"/>
    <property type="match status" value="1"/>
</dbReference>
<keyword evidence="1" id="KW-0378">Hydrolase</keyword>
<dbReference type="InterPro" id="IPR001192">
    <property type="entry name" value="PI-PLC_fam"/>
</dbReference>
<reference evidence="2" key="1">
    <citation type="submission" date="2020-04" db="EMBL/GenBank/DDBJ databases">
        <authorList>
            <person name="Alioto T."/>
            <person name="Alioto T."/>
            <person name="Gomez Garrido J."/>
        </authorList>
    </citation>
    <scope>NUCLEOTIDE SEQUENCE</scope>
    <source>
        <strain evidence="2">A484AB</strain>
    </source>
</reference>
<dbReference type="PANTHER" id="PTHR10336">
    <property type="entry name" value="PHOSPHOINOSITIDE-SPECIFIC PHOSPHOLIPASE C FAMILY PROTEIN"/>
    <property type="match status" value="1"/>
</dbReference>
<organism evidence="2 3">
    <name type="scientific">Paramuricea clavata</name>
    <name type="common">Red gorgonian</name>
    <name type="synonym">Violescent sea-whip</name>
    <dbReference type="NCBI Taxonomy" id="317549"/>
    <lineage>
        <taxon>Eukaryota</taxon>
        <taxon>Metazoa</taxon>
        <taxon>Cnidaria</taxon>
        <taxon>Anthozoa</taxon>
        <taxon>Octocorallia</taxon>
        <taxon>Malacalcyonacea</taxon>
        <taxon>Plexauridae</taxon>
        <taxon>Paramuricea</taxon>
    </lineage>
</organism>
<keyword evidence="3" id="KW-1185">Reference proteome</keyword>
<comment type="catalytic activity">
    <reaction evidence="1">
        <text>a 1,2-diacyl-sn-glycero-3-phospho-(1D-myo-inositol-4,5-bisphosphate) + H2O = 1D-myo-inositol 1,4,5-trisphosphate + a 1,2-diacyl-sn-glycerol + H(+)</text>
        <dbReference type="Rhea" id="RHEA:33179"/>
        <dbReference type="ChEBI" id="CHEBI:15377"/>
        <dbReference type="ChEBI" id="CHEBI:15378"/>
        <dbReference type="ChEBI" id="CHEBI:17815"/>
        <dbReference type="ChEBI" id="CHEBI:58456"/>
        <dbReference type="ChEBI" id="CHEBI:203600"/>
        <dbReference type="EC" id="3.1.4.11"/>
    </reaction>
</comment>
<dbReference type="GO" id="GO:0046488">
    <property type="term" value="P:phosphatidylinositol metabolic process"/>
    <property type="evidence" value="ECO:0007669"/>
    <property type="project" value="TreeGrafter"/>
</dbReference>